<reference evidence="1 2" key="2">
    <citation type="journal article" date="2022" name="Mol. Ecol. Resour.">
        <title>The genomes of chicory, endive, great burdock and yacon provide insights into Asteraceae paleo-polyploidization history and plant inulin production.</title>
        <authorList>
            <person name="Fan W."/>
            <person name="Wang S."/>
            <person name="Wang H."/>
            <person name="Wang A."/>
            <person name="Jiang F."/>
            <person name="Liu H."/>
            <person name="Zhao H."/>
            <person name="Xu D."/>
            <person name="Zhang Y."/>
        </authorList>
    </citation>
    <scope>NUCLEOTIDE SEQUENCE [LARGE SCALE GENOMIC DNA]</scope>
    <source>
        <strain evidence="2">cv. Niubang</strain>
    </source>
</reference>
<sequence length="316" mass="37389">MEHRYQCNLLDNYFEMVDHHQNYQVLPPLMELDQNYNISDELEFQDFDPNEDLSLWDNWWDDNGLLPFFSNYNHDRSDDVMTDHVKRIDHDDCNVTSGREGNNISTASGADDGGRKRRRWDWWDDDSLPILLSDDDLRPIDDHLHEYHHHVPSHEANCSSATGGGGGGDDGGRKVVGRRSRPLLELEEIEKHFGMPIIMAAKELNVGLTMLKKRCRELNNKRWPHRKLKSLKSLIQNVKELGLKEEMEMLEEHKRMMEKEPEMELTQRTKKLRQACFKFNYKKKRLLIHQFPSNYDQPLYYKDFRVPISFPSFEIS</sequence>
<dbReference type="EMBL" id="CM042048">
    <property type="protein sequence ID" value="KAI3756938.1"/>
    <property type="molecule type" value="Genomic_DNA"/>
</dbReference>
<protein>
    <submittedName>
        <fullName evidence="1">Uncharacterized protein</fullName>
    </submittedName>
</protein>
<keyword evidence="2" id="KW-1185">Reference proteome</keyword>
<dbReference type="Proteomes" id="UP001055879">
    <property type="component" value="Linkage Group LG02"/>
</dbReference>
<comment type="caution">
    <text evidence="1">The sequence shown here is derived from an EMBL/GenBank/DDBJ whole genome shotgun (WGS) entry which is preliminary data.</text>
</comment>
<proteinExistence type="predicted"/>
<name>A0ACB9ED37_ARCLA</name>
<accession>A0ACB9ED37</accession>
<organism evidence="1 2">
    <name type="scientific">Arctium lappa</name>
    <name type="common">Greater burdock</name>
    <name type="synonym">Lappa major</name>
    <dbReference type="NCBI Taxonomy" id="4217"/>
    <lineage>
        <taxon>Eukaryota</taxon>
        <taxon>Viridiplantae</taxon>
        <taxon>Streptophyta</taxon>
        <taxon>Embryophyta</taxon>
        <taxon>Tracheophyta</taxon>
        <taxon>Spermatophyta</taxon>
        <taxon>Magnoliopsida</taxon>
        <taxon>eudicotyledons</taxon>
        <taxon>Gunneridae</taxon>
        <taxon>Pentapetalae</taxon>
        <taxon>asterids</taxon>
        <taxon>campanulids</taxon>
        <taxon>Asterales</taxon>
        <taxon>Asteraceae</taxon>
        <taxon>Carduoideae</taxon>
        <taxon>Cardueae</taxon>
        <taxon>Arctiinae</taxon>
        <taxon>Arctium</taxon>
    </lineage>
</organism>
<reference evidence="2" key="1">
    <citation type="journal article" date="2022" name="Mol. Ecol. Resour.">
        <title>The genomes of chicory, endive, great burdock and yacon provide insights into Asteraceae palaeo-polyploidization history and plant inulin production.</title>
        <authorList>
            <person name="Fan W."/>
            <person name="Wang S."/>
            <person name="Wang H."/>
            <person name="Wang A."/>
            <person name="Jiang F."/>
            <person name="Liu H."/>
            <person name="Zhao H."/>
            <person name="Xu D."/>
            <person name="Zhang Y."/>
        </authorList>
    </citation>
    <scope>NUCLEOTIDE SEQUENCE [LARGE SCALE GENOMIC DNA]</scope>
    <source>
        <strain evidence="2">cv. Niubang</strain>
    </source>
</reference>
<gene>
    <name evidence="1" type="ORF">L6452_04470</name>
</gene>
<evidence type="ECO:0000313" key="1">
    <source>
        <dbReference type="EMBL" id="KAI3756938.1"/>
    </source>
</evidence>
<evidence type="ECO:0000313" key="2">
    <source>
        <dbReference type="Proteomes" id="UP001055879"/>
    </source>
</evidence>